<feature type="domain" description="Nitrate/nitrite sensing protein" evidence="1">
    <location>
        <begin position="50"/>
        <end position="283"/>
    </location>
</feature>
<name>A0A177NCC0_9GAMM</name>
<dbReference type="Pfam" id="PF08376">
    <property type="entry name" value="NIT"/>
    <property type="match status" value="1"/>
</dbReference>
<dbReference type="AlphaFoldDB" id="A0A177NCC0"/>
<evidence type="ECO:0000313" key="2">
    <source>
        <dbReference type="EMBL" id="OAI15696.1"/>
    </source>
</evidence>
<organism evidence="2 3">
    <name type="scientific">Methylomonas koyamae</name>
    <dbReference type="NCBI Taxonomy" id="702114"/>
    <lineage>
        <taxon>Bacteria</taxon>
        <taxon>Pseudomonadati</taxon>
        <taxon>Pseudomonadota</taxon>
        <taxon>Gammaproteobacteria</taxon>
        <taxon>Methylococcales</taxon>
        <taxon>Methylococcaceae</taxon>
        <taxon>Methylomonas</taxon>
    </lineage>
</organism>
<gene>
    <name evidence="2" type="ORF">A1507_12770</name>
</gene>
<evidence type="ECO:0000259" key="1">
    <source>
        <dbReference type="Pfam" id="PF08376"/>
    </source>
</evidence>
<dbReference type="Proteomes" id="UP000077857">
    <property type="component" value="Unassembled WGS sequence"/>
</dbReference>
<dbReference type="InterPro" id="IPR013587">
    <property type="entry name" value="Nitrate/nitrite_sensing"/>
</dbReference>
<dbReference type="EMBL" id="LUUJ01000080">
    <property type="protein sequence ID" value="OAI15696.1"/>
    <property type="molecule type" value="Genomic_DNA"/>
</dbReference>
<proteinExistence type="predicted"/>
<dbReference type="OrthoDB" id="9180266at2"/>
<evidence type="ECO:0000313" key="3">
    <source>
        <dbReference type="Proteomes" id="UP000077857"/>
    </source>
</evidence>
<reference evidence="2 3" key="1">
    <citation type="submission" date="2016-03" db="EMBL/GenBank/DDBJ databases">
        <authorList>
            <person name="Ploux O."/>
        </authorList>
    </citation>
    <scope>NUCLEOTIDE SEQUENCE [LARGE SCALE GENOMIC DNA]</scope>
    <source>
        <strain evidence="2 3">R-45378</strain>
    </source>
</reference>
<comment type="caution">
    <text evidence="2">The sequence shown here is derived from an EMBL/GenBank/DDBJ whole genome shotgun (WGS) entry which is preliminary data.</text>
</comment>
<sequence>MTDTLILLCAAAGSAGSVLAALWHCRNRTRLAHLAGQRTSIAINRELKQLLGKIQQHRGMTSGYLNGDASFKYKISALQADIDREAEQIAKRLHALPAHRSGFEAIESRWRSLSPTVLHGTREQSFDHHCQLIAAVLDLMRDIAERSQLHRDSACPFGFVEIVWHLLPDTAEAIGQTRAIGTGIAAAGRSLSTERIKLGYLLTRIRNAAERLESGIARTPSAMAGAEFRHSFGEVRQRIDSLVGDIEQQLLASERPAIDPAGFFEHATQTLNGVFDLYDRAEAAANRELQTRLAGAARLGRQSLATLLLGVTTAAAGILPLAL</sequence>
<protein>
    <recommendedName>
        <fullName evidence="1">Nitrate/nitrite sensing protein domain-containing protein</fullName>
    </recommendedName>
</protein>
<dbReference type="RefSeq" id="WP_064040586.1">
    <property type="nucleotide sequence ID" value="NZ_LUUJ01000080.1"/>
</dbReference>
<accession>A0A177NCC0</accession>